<dbReference type="KEGG" id="lbe:MOO44_04100"/>
<proteinExistence type="predicted"/>
<evidence type="ECO:0000256" key="1">
    <source>
        <dbReference type="SAM" id="Phobius"/>
    </source>
</evidence>
<reference evidence="3" key="1">
    <citation type="journal article" date="2022" name="Int. J. Syst. Evol. Microbiol.">
        <title>Apilactobacillus apisilvae sp. nov., Nicolia spurrieriana gen. nov. sp. nov., Bombilactobacillus folatiphilus sp. nov. and Bombilactobacillus thymidiniphilus sp. nov., four new lactic acid bacterial isolates from stingless bees Tetragonula carbonaria and Austroplebeia australis.</title>
        <authorList>
            <person name="Oliphant S.A."/>
            <person name="Watson-Haigh N.S."/>
            <person name="Sumby K.M."/>
            <person name="Gardner J."/>
            <person name="Groom S."/>
            <person name="Jiranek V."/>
        </authorList>
    </citation>
    <scope>NUCLEOTIDE SEQUENCE</scope>
    <source>
        <strain evidence="3">SGEP1_A5</strain>
    </source>
</reference>
<dbReference type="InterPro" id="IPR029063">
    <property type="entry name" value="SAM-dependent_MTases_sf"/>
</dbReference>
<accession>A0A976RT44</accession>
<feature type="domain" description="Methyltransferase" evidence="2">
    <location>
        <begin position="75"/>
        <end position="177"/>
    </location>
</feature>
<dbReference type="GO" id="GO:0032259">
    <property type="term" value="P:methylation"/>
    <property type="evidence" value="ECO:0007669"/>
    <property type="project" value="UniProtKB-KW"/>
</dbReference>
<gene>
    <name evidence="3" type="ORF">MOO44_04100</name>
</gene>
<evidence type="ECO:0000313" key="3">
    <source>
        <dbReference type="EMBL" id="UQS87342.1"/>
    </source>
</evidence>
<keyword evidence="1" id="KW-1133">Transmembrane helix</keyword>
<dbReference type="SUPFAM" id="SSF53335">
    <property type="entry name" value="S-adenosyl-L-methionine-dependent methyltransferases"/>
    <property type="match status" value="1"/>
</dbReference>
<evidence type="ECO:0000259" key="2">
    <source>
        <dbReference type="Pfam" id="PF13649"/>
    </source>
</evidence>
<protein>
    <submittedName>
        <fullName evidence="3">Class I SAM-dependent methyltransferase</fullName>
    </submittedName>
</protein>
<feature type="transmembrane region" description="Helical" evidence="1">
    <location>
        <begin position="12"/>
        <end position="29"/>
    </location>
</feature>
<keyword evidence="3" id="KW-0489">Methyltransferase</keyword>
<dbReference type="RefSeq" id="WP_260117148.1">
    <property type="nucleotide sequence ID" value="NZ_CP093361.1"/>
</dbReference>
<dbReference type="Pfam" id="PF13649">
    <property type="entry name" value="Methyltransf_25"/>
    <property type="match status" value="1"/>
</dbReference>
<name>A0A976RT44_9LACO</name>
<keyword evidence="1" id="KW-0472">Membrane</keyword>
<feature type="transmembrane region" description="Helical" evidence="1">
    <location>
        <begin position="35"/>
        <end position="53"/>
    </location>
</feature>
<keyword evidence="3" id="KW-0808">Transferase</keyword>
<dbReference type="InterPro" id="IPR041698">
    <property type="entry name" value="Methyltransf_25"/>
</dbReference>
<dbReference type="AlphaFoldDB" id="A0A976RT44"/>
<organism evidence="3 4">
    <name type="scientific">Nicoliella spurrieriana</name>
    <dbReference type="NCBI Taxonomy" id="2925830"/>
    <lineage>
        <taxon>Bacteria</taxon>
        <taxon>Bacillati</taxon>
        <taxon>Bacillota</taxon>
        <taxon>Bacilli</taxon>
        <taxon>Lactobacillales</taxon>
        <taxon>Lactobacillaceae</taxon>
        <taxon>Nicoliella</taxon>
    </lineage>
</organism>
<dbReference type="GO" id="GO:0008168">
    <property type="term" value="F:methyltransferase activity"/>
    <property type="evidence" value="ECO:0007669"/>
    <property type="project" value="UniProtKB-KW"/>
</dbReference>
<dbReference type="Proteomes" id="UP000831181">
    <property type="component" value="Chromosome"/>
</dbReference>
<keyword evidence="1" id="KW-0812">Transmembrane</keyword>
<evidence type="ECO:0000313" key="4">
    <source>
        <dbReference type="Proteomes" id="UP000831181"/>
    </source>
</evidence>
<keyword evidence="4" id="KW-1185">Reference proteome</keyword>
<dbReference type="Gene3D" id="3.40.50.150">
    <property type="entry name" value="Vaccinia Virus protein VP39"/>
    <property type="match status" value="1"/>
</dbReference>
<dbReference type="CDD" id="cd02440">
    <property type="entry name" value="AdoMet_MTases"/>
    <property type="match status" value="1"/>
</dbReference>
<sequence>MIKKLLMYGVDDPYWFYVGIISAIVIAAADFKRLWWLSVIFLLITLLTVLKTIRKFQIINSLLTDQALLPVERGLDLSVGTGYSTVRLARAALYGQITGIEDAYQSSGDHARNNVYKRMVGNRVNVMAGDITHLPFPDDSFDVITGNYSKMTELSINNRKKRKAICDEVERLIKKDGTGSILMVNTKRQIRKMAIEFSKKEGFQVYLADPELRVKFGYGALKIEVK</sequence>
<dbReference type="EMBL" id="CP093361">
    <property type="protein sequence ID" value="UQS87342.1"/>
    <property type="molecule type" value="Genomic_DNA"/>
</dbReference>